<feature type="transmembrane region" description="Helical" evidence="8">
    <location>
        <begin position="109"/>
        <end position="131"/>
    </location>
</feature>
<accession>A0A512HXH9</accession>
<keyword evidence="3 9" id="KW-0808">Transferase</keyword>
<feature type="transmembrane region" description="Helical" evidence="8">
    <location>
        <begin position="347"/>
        <end position="365"/>
    </location>
</feature>
<feature type="transmembrane region" description="Helical" evidence="8">
    <location>
        <begin position="167"/>
        <end position="188"/>
    </location>
</feature>
<protein>
    <submittedName>
        <fullName evidence="9">Undecaprenyl-phosphate alpha-N-acetylglucosaminyl 1-phosphate transferase</fullName>
    </submittedName>
</protein>
<comment type="subcellular location">
    <subcellularLocation>
        <location evidence="1">Cell membrane</location>
        <topology evidence="1">Multi-pass membrane protein</topology>
    </subcellularLocation>
</comment>
<keyword evidence="7" id="KW-0460">Magnesium</keyword>
<keyword evidence="6 8" id="KW-0472">Membrane</keyword>
<dbReference type="Proteomes" id="UP000321769">
    <property type="component" value="Unassembled WGS sequence"/>
</dbReference>
<evidence type="ECO:0000256" key="3">
    <source>
        <dbReference type="ARBA" id="ARBA00022679"/>
    </source>
</evidence>
<gene>
    <name evidence="9" type="ORF">AFL01nite_24270</name>
</gene>
<feature type="transmembrane region" description="Helical" evidence="8">
    <location>
        <begin position="321"/>
        <end position="341"/>
    </location>
</feature>
<feature type="binding site" evidence="7">
    <location>
        <position position="226"/>
    </location>
    <ligand>
        <name>Mg(2+)</name>
        <dbReference type="ChEBI" id="CHEBI:18420"/>
    </ligand>
</feature>
<name>A0A512HXH9_9ACTN</name>
<dbReference type="OrthoDB" id="9783652at2"/>
<keyword evidence="4 8" id="KW-0812">Transmembrane</keyword>
<dbReference type="GO" id="GO:0005886">
    <property type="term" value="C:plasma membrane"/>
    <property type="evidence" value="ECO:0007669"/>
    <property type="project" value="UniProtKB-SubCell"/>
</dbReference>
<dbReference type="InterPro" id="IPR000715">
    <property type="entry name" value="Glycosyl_transferase_4"/>
</dbReference>
<evidence type="ECO:0000256" key="2">
    <source>
        <dbReference type="ARBA" id="ARBA00022475"/>
    </source>
</evidence>
<dbReference type="PANTHER" id="PTHR22926">
    <property type="entry name" value="PHOSPHO-N-ACETYLMURAMOYL-PENTAPEPTIDE-TRANSFERASE"/>
    <property type="match status" value="1"/>
</dbReference>
<keyword evidence="10" id="KW-1185">Reference proteome</keyword>
<dbReference type="PANTHER" id="PTHR22926:SF3">
    <property type="entry name" value="UNDECAPRENYL-PHOSPHATE ALPHA-N-ACETYLGLUCOSAMINYL 1-PHOSPHATE TRANSFERASE"/>
    <property type="match status" value="1"/>
</dbReference>
<reference evidence="9 10" key="1">
    <citation type="submission" date="2019-07" db="EMBL/GenBank/DDBJ databases">
        <title>Whole genome shotgun sequence of Aeromicrobium flavum NBRC 107625.</title>
        <authorList>
            <person name="Hosoyama A."/>
            <person name="Uohara A."/>
            <person name="Ohji S."/>
            <person name="Ichikawa N."/>
        </authorList>
    </citation>
    <scope>NUCLEOTIDE SEQUENCE [LARGE SCALE GENOMIC DNA]</scope>
    <source>
        <strain evidence="9 10">NBRC 107625</strain>
    </source>
</reference>
<dbReference type="GO" id="GO:0016780">
    <property type="term" value="F:phosphotransferase activity, for other substituted phosphate groups"/>
    <property type="evidence" value="ECO:0007669"/>
    <property type="project" value="InterPro"/>
</dbReference>
<dbReference type="GO" id="GO:0071555">
    <property type="term" value="P:cell wall organization"/>
    <property type="evidence" value="ECO:0007669"/>
    <property type="project" value="TreeGrafter"/>
</dbReference>
<evidence type="ECO:0000313" key="10">
    <source>
        <dbReference type="Proteomes" id="UP000321769"/>
    </source>
</evidence>
<feature type="transmembrane region" description="Helical" evidence="8">
    <location>
        <begin position="143"/>
        <end position="161"/>
    </location>
</feature>
<proteinExistence type="predicted"/>
<dbReference type="EMBL" id="BJZQ01000014">
    <property type="protein sequence ID" value="GEO90100.1"/>
    <property type="molecule type" value="Genomic_DNA"/>
</dbReference>
<feature type="transmembrane region" description="Helical" evidence="8">
    <location>
        <begin position="77"/>
        <end position="97"/>
    </location>
</feature>
<dbReference type="GO" id="GO:0044038">
    <property type="term" value="P:cell wall macromolecule biosynthetic process"/>
    <property type="evidence" value="ECO:0007669"/>
    <property type="project" value="TreeGrafter"/>
</dbReference>
<evidence type="ECO:0000256" key="4">
    <source>
        <dbReference type="ARBA" id="ARBA00022692"/>
    </source>
</evidence>
<feature type="transmembrane region" description="Helical" evidence="8">
    <location>
        <begin position="195"/>
        <end position="213"/>
    </location>
</feature>
<evidence type="ECO:0000256" key="7">
    <source>
        <dbReference type="PIRSR" id="PIRSR600715-1"/>
    </source>
</evidence>
<evidence type="ECO:0000256" key="6">
    <source>
        <dbReference type="ARBA" id="ARBA00023136"/>
    </source>
</evidence>
<feature type="binding site" evidence="7">
    <location>
        <position position="159"/>
    </location>
    <ligand>
        <name>Mg(2+)</name>
        <dbReference type="ChEBI" id="CHEBI:18420"/>
    </ligand>
</feature>
<evidence type="ECO:0000256" key="5">
    <source>
        <dbReference type="ARBA" id="ARBA00022989"/>
    </source>
</evidence>
<evidence type="ECO:0000313" key="9">
    <source>
        <dbReference type="EMBL" id="GEO90100.1"/>
    </source>
</evidence>
<evidence type="ECO:0000256" key="1">
    <source>
        <dbReference type="ARBA" id="ARBA00004651"/>
    </source>
</evidence>
<dbReference type="AlphaFoldDB" id="A0A512HXH9"/>
<sequence>MREYLVVFGVAIGVAYLLSSLARQSAQQLGAVAQVRDRDVHAIPTPYFGGPAMLGGLVAAYLTATHLPFLSGGDESLFADLRAVLVGGFVICLVGVIDDLFELDALSKFAGQVLAGVITVAMGLHFVYLPLPNTYLGLDQAQAMILTVFLIVATANAMNFVDGLDGLAAGMAAIGSIAFFVYAFVLAVENGETRAVAAAILTISLAGACLGILPHNFFPARMFIGDSGSMLLGFVLACSSISLTGQFPATSLSEGIGGADSSLLPAAILPLVLPFAVLTVPFLDMGLAVLRRTRAGRSPFSPDKMHIHHRLLEIGHSHRRAVLLMYAAAALVAFGVVAIGLFSGWQLFVAIAVLTALVTAAIFLLPRFESKVWS</sequence>
<dbReference type="GO" id="GO:0046872">
    <property type="term" value="F:metal ion binding"/>
    <property type="evidence" value="ECO:0007669"/>
    <property type="project" value="UniProtKB-KW"/>
</dbReference>
<dbReference type="GO" id="GO:0009103">
    <property type="term" value="P:lipopolysaccharide biosynthetic process"/>
    <property type="evidence" value="ECO:0007669"/>
    <property type="project" value="TreeGrafter"/>
</dbReference>
<dbReference type="RefSeq" id="WP_146828018.1">
    <property type="nucleotide sequence ID" value="NZ_BAAAYQ010000005.1"/>
</dbReference>
<evidence type="ECO:0000256" key="8">
    <source>
        <dbReference type="SAM" id="Phobius"/>
    </source>
</evidence>
<keyword evidence="2" id="KW-1003">Cell membrane</keyword>
<feature type="transmembrane region" description="Helical" evidence="8">
    <location>
        <begin position="46"/>
        <end position="65"/>
    </location>
</feature>
<dbReference type="Pfam" id="PF00953">
    <property type="entry name" value="Glycos_transf_4"/>
    <property type="match status" value="1"/>
</dbReference>
<keyword evidence="5 8" id="KW-1133">Transmembrane helix</keyword>
<comment type="caution">
    <text evidence="9">The sequence shown here is derived from an EMBL/GenBank/DDBJ whole genome shotgun (WGS) entry which is preliminary data.</text>
</comment>
<dbReference type="CDD" id="cd06853">
    <property type="entry name" value="GT_WecA_like"/>
    <property type="match status" value="1"/>
</dbReference>
<feature type="transmembrane region" description="Helical" evidence="8">
    <location>
        <begin position="267"/>
        <end position="290"/>
    </location>
</feature>
<comment type="cofactor">
    <cofactor evidence="7">
        <name>Mg(2+)</name>
        <dbReference type="ChEBI" id="CHEBI:18420"/>
    </cofactor>
</comment>
<organism evidence="9 10">
    <name type="scientific">Aeromicrobium flavum</name>
    <dbReference type="NCBI Taxonomy" id="416568"/>
    <lineage>
        <taxon>Bacteria</taxon>
        <taxon>Bacillati</taxon>
        <taxon>Actinomycetota</taxon>
        <taxon>Actinomycetes</taxon>
        <taxon>Propionibacteriales</taxon>
        <taxon>Nocardioidaceae</taxon>
        <taxon>Aeromicrobium</taxon>
    </lineage>
</organism>
<keyword evidence="7" id="KW-0479">Metal-binding</keyword>